<feature type="coiled-coil region" evidence="1">
    <location>
        <begin position="142"/>
        <end position="197"/>
    </location>
</feature>
<feature type="coiled-coil region" evidence="1">
    <location>
        <begin position="304"/>
        <end position="348"/>
    </location>
</feature>
<organism evidence="2">
    <name type="scientific">Wuchereria bancrofti</name>
    <dbReference type="NCBI Taxonomy" id="6293"/>
    <lineage>
        <taxon>Eukaryota</taxon>
        <taxon>Metazoa</taxon>
        <taxon>Ecdysozoa</taxon>
        <taxon>Nematoda</taxon>
        <taxon>Chromadorea</taxon>
        <taxon>Rhabditida</taxon>
        <taxon>Spirurina</taxon>
        <taxon>Spiruromorpha</taxon>
        <taxon>Filarioidea</taxon>
        <taxon>Onchocercidae</taxon>
        <taxon>Wuchereria</taxon>
    </lineage>
</organism>
<dbReference type="AlphaFoldDB" id="A0A1I8EHI8"/>
<dbReference type="WBParaSite" id="maker-PairedContig_208-snap-gene-2.47-mRNA-1">
    <property type="protein sequence ID" value="maker-PairedContig_208-snap-gene-2.47-mRNA-1"/>
    <property type="gene ID" value="maker-PairedContig_208-snap-gene-2.47"/>
</dbReference>
<accession>A0A1I8EHI8</accession>
<proteinExistence type="predicted"/>
<reference evidence="2" key="1">
    <citation type="submission" date="2016-11" db="UniProtKB">
        <authorList>
            <consortium name="WormBaseParasite"/>
        </authorList>
    </citation>
    <scope>IDENTIFICATION</scope>
    <source>
        <strain evidence="2">pt0022</strain>
    </source>
</reference>
<name>A0A1I8EHI8_WUCBA</name>
<evidence type="ECO:0000313" key="2">
    <source>
        <dbReference type="WBParaSite" id="maker-PairedContig_208-snap-gene-2.47-mRNA-1"/>
    </source>
</evidence>
<keyword evidence="1" id="KW-0175">Coiled coil</keyword>
<sequence length="419" mass="48048">MARPTHGRPKNLGILLWSLQVLKHGFIPCCYSKLYRKTLQAMGDAEFQFAVGTTDSEEKDQERKRTELGKLVQMQKNWLEARKKIASLEAQVNMHRLREEALVCEMVELRKSQEVCQAKFDEERREWLRDMRAAQESKAENFDKGKAEIDLLKAEIAELKSSLDDAERTRLFLLEDNGKIKQQKAKLRCDYNELKREHNKLLFSQQARTTFRKSEVLCDRSGTENIPNRGSQNRLISGNNFGNAVLGLSETCSICISPVSLRQSYNSNVTILEANSKRSEDSVARSVNMQGSVIMKNTDEEKLIGELIEKLKHSDEKNQELRKALHTVDEQCEKLVELKLRYEEKERNLALSASMSRVVTQSSSQYGRSDLETEHSIAEKDHRFLSQKLLDDVRPASNSVKRKYASCLTALGKRSENLC</sequence>
<protein>
    <submittedName>
        <fullName evidence="2">Uncharacterized protein</fullName>
    </submittedName>
</protein>
<evidence type="ECO:0000256" key="1">
    <source>
        <dbReference type="SAM" id="Coils"/>
    </source>
</evidence>